<dbReference type="GO" id="GO:0017057">
    <property type="term" value="F:6-phosphogluconolactonase activity"/>
    <property type="evidence" value="ECO:0007669"/>
    <property type="project" value="TreeGrafter"/>
</dbReference>
<dbReference type="GO" id="GO:0005829">
    <property type="term" value="C:cytosol"/>
    <property type="evidence" value="ECO:0007669"/>
    <property type="project" value="TreeGrafter"/>
</dbReference>
<reference evidence="2" key="2">
    <citation type="journal article" date="2021" name="PeerJ">
        <title>Extensive microbial diversity within the chicken gut microbiome revealed by metagenomics and culture.</title>
        <authorList>
            <person name="Gilroy R."/>
            <person name="Ravi A."/>
            <person name="Getino M."/>
            <person name="Pursley I."/>
            <person name="Horton D.L."/>
            <person name="Alikhan N.F."/>
            <person name="Baker D."/>
            <person name="Gharbi K."/>
            <person name="Hall N."/>
            <person name="Watson M."/>
            <person name="Adriaenssens E.M."/>
            <person name="Foster-Nyarko E."/>
            <person name="Jarju S."/>
            <person name="Secka A."/>
            <person name="Antonio M."/>
            <person name="Oren A."/>
            <person name="Chaudhuri R.R."/>
            <person name="La Ragione R."/>
            <person name="Hildebrand F."/>
            <person name="Pallen M.J."/>
        </authorList>
    </citation>
    <scope>NUCLEOTIDE SEQUENCE</scope>
    <source>
        <strain evidence="2">CHK190-19873</strain>
    </source>
</reference>
<dbReference type="SUPFAM" id="SSF75011">
    <property type="entry name" value="3-carboxy-cis,cis-mucoante lactonizing enzyme"/>
    <property type="match status" value="1"/>
</dbReference>
<dbReference type="PANTHER" id="PTHR30344:SF1">
    <property type="entry name" value="6-PHOSPHOGLUCONOLACTONASE"/>
    <property type="match status" value="1"/>
</dbReference>
<dbReference type="PANTHER" id="PTHR30344">
    <property type="entry name" value="6-PHOSPHOGLUCONOLACTONASE-RELATED"/>
    <property type="match status" value="1"/>
</dbReference>
<dbReference type="Proteomes" id="UP000823935">
    <property type="component" value="Unassembled WGS sequence"/>
</dbReference>
<comment type="caution">
    <text evidence="2">The sequence shown here is derived from an EMBL/GenBank/DDBJ whole genome shotgun (WGS) entry which is preliminary data.</text>
</comment>
<gene>
    <name evidence="2" type="ORF">IAB44_12625</name>
</gene>
<accession>A0A9D1EUR8</accession>
<dbReference type="EMBL" id="DVIQ01000077">
    <property type="protein sequence ID" value="HIS32370.1"/>
    <property type="molecule type" value="Genomic_DNA"/>
</dbReference>
<comment type="similarity">
    <text evidence="1">Belongs to the cycloisomerase 2 family.</text>
</comment>
<organism evidence="2 3">
    <name type="scientific">Candidatus Limivivens intestinipullorum</name>
    <dbReference type="NCBI Taxonomy" id="2840858"/>
    <lineage>
        <taxon>Bacteria</taxon>
        <taxon>Bacillati</taxon>
        <taxon>Bacillota</taxon>
        <taxon>Clostridia</taxon>
        <taxon>Lachnospirales</taxon>
        <taxon>Lachnospiraceae</taxon>
        <taxon>Lachnospiraceae incertae sedis</taxon>
        <taxon>Candidatus Limivivens</taxon>
    </lineage>
</organism>
<dbReference type="AlphaFoldDB" id="A0A9D1EUR8"/>
<evidence type="ECO:0000256" key="1">
    <source>
        <dbReference type="ARBA" id="ARBA00005564"/>
    </source>
</evidence>
<sequence length="362" mass="40065">MYQYDKKDKYVAYVGTYTHGSSIGIHVYDLDVENGYMTEREVIPVNNASHVARSTSGRYLYSIADEGVAVMRINDDGGLTPINAVGIDGMRGCFLSTDKEGRFLFVGGYHDGKVTVVHTHRDGRLGSVLDGIFHKGLGSVAERNFRPHVSCTMPTPDGKYLCVVDNGIDQIKLYTVNPLTGKLKLYDILRCELESGPRWIRFSRDGRFAYVICELSNEILVYSYDGSGKSPKFELLQKVETPMDKGEVACAASALKISPSGRYLYCSTAGDNSAGVYRINQETGILENVCTLPISGKYPKDLAVFPDEKTLVVLNHESNDIRFFTIDYEKGLLVMKGKPIKIETPNCILINKVGDFADTGKD</sequence>
<dbReference type="Gene3D" id="2.130.10.10">
    <property type="entry name" value="YVTN repeat-like/Quinoprotein amine dehydrogenase"/>
    <property type="match status" value="1"/>
</dbReference>
<name>A0A9D1EUR8_9FIRM</name>
<proteinExistence type="inferred from homology"/>
<evidence type="ECO:0000313" key="3">
    <source>
        <dbReference type="Proteomes" id="UP000823935"/>
    </source>
</evidence>
<protein>
    <submittedName>
        <fullName evidence="2">Lactonase family protein</fullName>
    </submittedName>
</protein>
<dbReference type="InterPro" id="IPR050282">
    <property type="entry name" value="Cycloisomerase_2"/>
</dbReference>
<dbReference type="Pfam" id="PF10282">
    <property type="entry name" value="Lactonase"/>
    <property type="match status" value="1"/>
</dbReference>
<evidence type="ECO:0000313" key="2">
    <source>
        <dbReference type="EMBL" id="HIS32370.1"/>
    </source>
</evidence>
<dbReference type="InterPro" id="IPR019405">
    <property type="entry name" value="Lactonase_7-beta_prop"/>
</dbReference>
<dbReference type="InterPro" id="IPR015943">
    <property type="entry name" value="WD40/YVTN_repeat-like_dom_sf"/>
</dbReference>
<reference evidence="2" key="1">
    <citation type="submission" date="2020-10" db="EMBL/GenBank/DDBJ databases">
        <authorList>
            <person name="Gilroy R."/>
        </authorList>
    </citation>
    <scope>NUCLEOTIDE SEQUENCE</scope>
    <source>
        <strain evidence="2">CHK190-19873</strain>
    </source>
</reference>